<protein>
    <submittedName>
        <fullName evidence="2">Uncharacterized protein</fullName>
    </submittedName>
</protein>
<evidence type="ECO:0000256" key="1">
    <source>
        <dbReference type="SAM" id="MobiDB-lite"/>
    </source>
</evidence>
<name>A0ABV9TSI3_9ACTN</name>
<comment type="caution">
    <text evidence="2">The sequence shown here is derived from an EMBL/GenBank/DDBJ whole genome shotgun (WGS) entry which is preliminary data.</text>
</comment>
<dbReference type="Proteomes" id="UP001595872">
    <property type="component" value="Unassembled WGS sequence"/>
</dbReference>
<dbReference type="EMBL" id="JBHSIT010000002">
    <property type="protein sequence ID" value="MFC4907081.1"/>
    <property type="molecule type" value="Genomic_DNA"/>
</dbReference>
<proteinExistence type="predicted"/>
<accession>A0ABV9TSI3</accession>
<organism evidence="2 3">
    <name type="scientific">Actinomadura gamaensis</name>
    <dbReference type="NCBI Taxonomy" id="1763541"/>
    <lineage>
        <taxon>Bacteria</taxon>
        <taxon>Bacillati</taxon>
        <taxon>Actinomycetota</taxon>
        <taxon>Actinomycetes</taxon>
        <taxon>Streptosporangiales</taxon>
        <taxon>Thermomonosporaceae</taxon>
        <taxon>Actinomadura</taxon>
    </lineage>
</organism>
<feature type="region of interest" description="Disordered" evidence="1">
    <location>
        <begin position="1"/>
        <end position="23"/>
    </location>
</feature>
<evidence type="ECO:0000313" key="2">
    <source>
        <dbReference type="EMBL" id="MFC4907081.1"/>
    </source>
</evidence>
<dbReference type="RefSeq" id="WP_378252822.1">
    <property type="nucleotide sequence ID" value="NZ_JBHSIT010000002.1"/>
</dbReference>
<sequence length="185" mass="19285">MRARAADRAVERTLPKGGPAAMQAAARPVAEALLDEARRRAAETVARARAEADAAVAAAHRRAETILDRARAAGRAEGAALAGADRADARDRARRLVLEARRRVYDELAARVREEMGDPALRPVLDAVVRHRLGPGAEIVPAPGGGVTGRAGGRELDLSAAALAEAALAALGTETEELWSPRSGA</sequence>
<gene>
    <name evidence="2" type="ORF">ACFPCY_07105</name>
</gene>
<feature type="compositionally biased region" description="Basic and acidic residues" evidence="1">
    <location>
        <begin position="1"/>
        <end position="14"/>
    </location>
</feature>
<reference evidence="3" key="1">
    <citation type="journal article" date="2019" name="Int. J. Syst. Evol. Microbiol.">
        <title>The Global Catalogue of Microorganisms (GCM) 10K type strain sequencing project: providing services to taxonomists for standard genome sequencing and annotation.</title>
        <authorList>
            <consortium name="The Broad Institute Genomics Platform"/>
            <consortium name="The Broad Institute Genome Sequencing Center for Infectious Disease"/>
            <person name="Wu L."/>
            <person name="Ma J."/>
        </authorList>
    </citation>
    <scope>NUCLEOTIDE SEQUENCE [LARGE SCALE GENOMIC DNA]</scope>
    <source>
        <strain evidence="3">KLKA75</strain>
    </source>
</reference>
<evidence type="ECO:0000313" key="3">
    <source>
        <dbReference type="Proteomes" id="UP001595872"/>
    </source>
</evidence>
<keyword evidence="3" id="KW-1185">Reference proteome</keyword>